<dbReference type="RefSeq" id="WP_254422420.1">
    <property type="nucleotide sequence ID" value="NZ_CP019645.1"/>
</dbReference>
<dbReference type="InterPro" id="IPR000601">
    <property type="entry name" value="PKD_dom"/>
</dbReference>
<name>A0A1Q2LF41_9HELI</name>
<dbReference type="KEGG" id="hbl:XJ32_01865"/>
<dbReference type="Gene3D" id="2.60.40.10">
    <property type="entry name" value="Immunoglobulins"/>
    <property type="match status" value="1"/>
</dbReference>
<feature type="domain" description="PKD" evidence="1">
    <location>
        <begin position="97"/>
        <end position="136"/>
    </location>
</feature>
<dbReference type="SUPFAM" id="SSF49299">
    <property type="entry name" value="PKD domain"/>
    <property type="match status" value="1"/>
</dbReference>
<dbReference type="AlphaFoldDB" id="A0A1Q2LF41"/>
<gene>
    <name evidence="2" type="ORF">XJ32_01865</name>
</gene>
<evidence type="ECO:0000259" key="1">
    <source>
        <dbReference type="PROSITE" id="PS50093"/>
    </source>
</evidence>
<dbReference type="CDD" id="cd00146">
    <property type="entry name" value="PKD"/>
    <property type="match status" value="1"/>
</dbReference>
<dbReference type="EMBL" id="CP019645">
    <property type="protein sequence ID" value="AQQ59059.1"/>
    <property type="molecule type" value="Genomic_DNA"/>
</dbReference>
<organism evidence="2 3">
    <name type="scientific">Helicobacter bilis</name>
    <dbReference type="NCBI Taxonomy" id="37372"/>
    <lineage>
        <taxon>Bacteria</taxon>
        <taxon>Pseudomonadati</taxon>
        <taxon>Campylobacterota</taxon>
        <taxon>Epsilonproteobacteria</taxon>
        <taxon>Campylobacterales</taxon>
        <taxon>Helicobacteraceae</taxon>
        <taxon>Helicobacter</taxon>
    </lineage>
</organism>
<evidence type="ECO:0000313" key="3">
    <source>
        <dbReference type="Proteomes" id="UP000188298"/>
    </source>
</evidence>
<dbReference type="PROSITE" id="PS50093">
    <property type="entry name" value="PKD"/>
    <property type="match status" value="1"/>
</dbReference>
<dbReference type="InterPro" id="IPR013783">
    <property type="entry name" value="Ig-like_fold"/>
</dbReference>
<reference evidence="2 3" key="1">
    <citation type="submission" date="2017-02" db="EMBL/GenBank/DDBJ databases">
        <title>Whole genome sequencing of Helicobacter bilis strain AAQJH.</title>
        <authorList>
            <person name="Conlan S."/>
            <person name="Thomas P.J."/>
            <person name="Mullikin J."/>
            <person name="Palmore T.N."/>
            <person name="Frank K.M."/>
            <person name="Segre J.A."/>
        </authorList>
    </citation>
    <scope>NUCLEOTIDE SEQUENCE [LARGE SCALE GENOMIC DNA]</scope>
    <source>
        <strain evidence="2 3">AAQJH</strain>
    </source>
</reference>
<accession>A0A1Q2LF41</accession>
<sequence>MPKTLISNSYQNVLSNANKPDLLKSYDMQQTTVNALKAIGEAPISDYTDEWKKVQIPDYNTDFDTTILEIYATKSVIAIDEVIGFHIVTSIELVEVEWDFGDGEVSSQKDNILKSFNKEGSYNVRLRMCNYVSIGL</sequence>
<evidence type="ECO:0000313" key="2">
    <source>
        <dbReference type="EMBL" id="AQQ59059.1"/>
    </source>
</evidence>
<protein>
    <recommendedName>
        <fullName evidence="1">PKD domain-containing protein</fullName>
    </recommendedName>
</protein>
<dbReference type="Proteomes" id="UP000188298">
    <property type="component" value="Chromosome"/>
</dbReference>
<dbReference type="Pfam" id="PF18911">
    <property type="entry name" value="PKD_4"/>
    <property type="match status" value="1"/>
</dbReference>
<proteinExistence type="predicted"/>
<dbReference type="InterPro" id="IPR035986">
    <property type="entry name" value="PKD_dom_sf"/>
</dbReference>